<gene>
    <name evidence="2" type="ORF">M378DRAFT_9058</name>
</gene>
<protein>
    <recommendedName>
        <fullName evidence="4">Geranylgeranyl pyrophosphate synthetase</fullName>
    </recommendedName>
</protein>
<dbReference type="Proteomes" id="UP000054549">
    <property type="component" value="Unassembled WGS sequence"/>
</dbReference>
<evidence type="ECO:0008006" key="4">
    <source>
        <dbReference type="Google" id="ProtNLM"/>
    </source>
</evidence>
<evidence type="ECO:0000256" key="1">
    <source>
        <dbReference type="SAM" id="MobiDB-lite"/>
    </source>
</evidence>
<feature type="region of interest" description="Disordered" evidence="1">
    <location>
        <begin position="1"/>
        <end position="41"/>
    </location>
</feature>
<dbReference type="STRING" id="946122.A0A0C2SWD8"/>
<dbReference type="EMBL" id="KN818230">
    <property type="protein sequence ID" value="KIL67780.1"/>
    <property type="molecule type" value="Genomic_DNA"/>
</dbReference>
<accession>A0A0C2SWD8</accession>
<keyword evidence="3" id="KW-1185">Reference proteome</keyword>
<dbReference type="InParanoid" id="A0A0C2SWD8"/>
<dbReference type="PANTHER" id="PTHR35179:SF2">
    <property type="entry name" value="START DOMAIN-CONTAINING PROTEIN"/>
    <property type="match status" value="1"/>
</dbReference>
<feature type="compositionally biased region" description="Basic residues" evidence="1">
    <location>
        <begin position="14"/>
        <end position="31"/>
    </location>
</feature>
<dbReference type="OrthoDB" id="420564at2759"/>
<organism evidence="2 3">
    <name type="scientific">Amanita muscaria (strain Koide BX008)</name>
    <dbReference type="NCBI Taxonomy" id="946122"/>
    <lineage>
        <taxon>Eukaryota</taxon>
        <taxon>Fungi</taxon>
        <taxon>Dikarya</taxon>
        <taxon>Basidiomycota</taxon>
        <taxon>Agaricomycotina</taxon>
        <taxon>Agaricomycetes</taxon>
        <taxon>Agaricomycetidae</taxon>
        <taxon>Agaricales</taxon>
        <taxon>Pluteineae</taxon>
        <taxon>Amanitaceae</taxon>
        <taxon>Amanita</taxon>
    </lineage>
</organism>
<proteinExistence type="predicted"/>
<dbReference type="HOGENOM" id="CLU_030046_0_1_1"/>
<dbReference type="PANTHER" id="PTHR35179">
    <property type="entry name" value="PROTEIN CBG02620"/>
    <property type="match status" value="1"/>
</dbReference>
<evidence type="ECO:0000313" key="2">
    <source>
        <dbReference type="EMBL" id="KIL67780.1"/>
    </source>
</evidence>
<evidence type="ECO:0000313" key="3">
    <source>
        <dbReference type="Proteomes" id="UP000054549"/>
    </source>
</evidence>
<dbReference type="AlphaFoldDB" id="A0A0C2SWD8"/>
<sequence length="409" mass="46342">MSRSRGAPPNSRRSWNKRGNHNSRGAPRKHGANLEPDDPDIMRGLKEVPLEIVPVPLSVQDDPNVMISETTFLGSYNWTARSIPTIVVPGMPGRWLDRKPFQVDRDTGICIVDQNTHRFMESSLLPLLVAADMNEEADTFDWAAVDFLTDRNALRKILRWTAAEGARDFRIDLQLAGKKTILMTRWDNKTTEAFLGFTYGFNYFNACTSKGHPESTGHHRIINYVCKMNGLNMVVRYTVDGYLSGQAVSSVDDVADGIASLNVSKERAQATPVKGTSLHVIPFGEIVPQESILEIATISKAREDQLDWDEKTPQLFLSQTYHFYLGLHDRGFFKQVRKEKFDQTKMSEKVRTNMKRLRRALGLIQDVVFKYGQCGRLSLVCVGGTLKVYERMSKDSTFLPDEQMQRFGV</sequence>
<reference evidence="2 3" key="1">
    <citation type="submission" date="2014-04" db="EMBL/GenBank/DDBJ databases">
        <title>Evolutionary Origins and Diversification of the Mycorrhizal Mutualists.</title>
        <authorList>
            <consortium name="DOE Joint Genome Institute"/>
            <consortium name="Mycorrhizal Genomics Consortium"/>
            <person name="Kohler A."/>
            <person name="Kuo A."/>
            <person name="Nagy L.G."/>
            <person name="Floudas D."/>
            <person name="Copeland A."/>
            <person name="Barry K.W."/>
            <person name="Cichocki N."/>
            <person name="Veneault-Fourrey C."/>
            <person name="LaButti K."/>
            <person name="Lindquist E.A."/>
            <person name="Lipzen A."/>
            <person name="Lundell T."/>
            <person name="Morin E."/>
            <person name="Murat C."/>
            <person name="Riley R."/>
            <person name="Ohm R."/>
            <person name="Sun H."/>
            <person name="Tunlid A."/>
            <person name="Henrissat B."/>
            <person name="Grigoriev I.V."/>
            <person name="Hibbett D.S."/>
            <person name="Martin F."/>
        </authorList>
    </citation>
    <scope>NUCLEOTIDE SEQUENCE [LARGE SCALE GENOMIC DNA]</scope>
    <source>
        <strain evidence="2 3">Koide BX008</strain>
    </source>
</reference>
<name>A0A0C2SWD8_AMAMK</name>